<dbReference type="Pfam" id="PF03466">
    <property type="entry name" value="LysR_substrate"/>
    <property type="match status" value="1"/>
</dbReference>
<organism evidence="6 7">
    <name type="scientific">Luteolibacter yonseiensis</name>
    <dbReference type="NCBI Taxonomy" id="1144680"/>
    <lineage>
        <taxon>Bacteria</taxon>
        <taxon>Pseudomonadati</taxon>
        <taxon>Verrucomicrobiota</taxon>
        <taxon>Verrucomicrobiia</taxon>
        <taxon>Verrucomicrobiales</taxon>
        <taxon>Verrucomicrobiaceae</taxon>
        <taxon>Luteolibacter</taxon>
    </lineage>
</organism>
<comment type="caution">
    <text evidence="6">The sequence shown here is derived from an EMBL/GenBank/DDBJ whole genome shotgun (WGS) entry which is preliminary data.</text>
</comment>
<dbReference type="InterPro" id="IPR005119">
    <property type="entry name" value="LysR_subst-bd"/>
</dbReference>
<dbReference type="PRINTS" id="PR00039">
    <property type="entry name" value="HTHLYSR"/>
</dbReference>
<dbReference type="GO" id="GO:0003677">
    <property type="term" value="F:DNA binding"/>
    <property type="evidence" value="ECO:0007669"/>
    <property type="project" value="UniProtKB-KW"/>
</dbReference>
<keyword evidence="2" id="KW-0805">Transcription regulation</keyword>
<dbReference type="Proteomes" id="UP000600139">
    <property type="component" value="Unassembled WGS sequence"/>
</dbReference>
<dbReference type="GO" id="GO:0003700">
    <property type="term" value="F:DNA-binding transcription factor activity"/>
    <property type="evidence" value="ECO:0007669"/>
    <property type="project" value="InterPro"/>
</dbReference>
<feature type="domain" description="HTH lysR-type" evidence="5">
    <location>
        <begin position="1"/>
        <end position="58"/>
    </location>
</feature>
<evidence type="ECO:0000256" key="2">
    <source>
        <dbReference type="ARBA" id="ARBA00023015"/>
    </source>
</evidence>
<gene>
    <name evidence="6" type="ORF">JIN84_10965</name>
</gene>
<evidence type="ECO:0000313" key="7">
    <source>
        <dbReference type="Proteomes" id="UP000600139"/>
    </source>
</evidence>
<dbReference type="PANTHER" id="PTHR30346">
    <property type="entry name" value="TRANSCRIPTIONAL DUAL REGULATOR HCAR-RELATED"/>
    <property type="match status" value="1"/>
</dbReference>
<dbReference type="Gene3D" id="1.10.10.10">
    <property type="entry name" value="Winged helix-like DNA-binding domain superfamily/Winged helix DNA-binding domain"/>
    <property type="match status" value="1"/>
</dbReference>
<evidence type="ECO:0000256" key="4">
    <source>
        <dbReference type="ARBA" id="ARBA00023163"/>
    </source>
</evidence>
<dbReference type="RefSeq" id="WP_200351090.1">
    <property type="nucleotide sequence ID" value="NZ_BAABHZ010000006.1"/>
</dbReference>
<dbReference type="PROSITE" id="PS50931">
    <property type="entry name" value="HTH_LYSR"/>
    <property type="match status" value="1"/>
</dbReference>
<protein>
    <submittedName>
        <fullName evidence="6">LysR family transcriptional regulator</fullName>
    </submittedName>
</protein>
<dbReference type="CDD" id="cd08414">
    <property type="entry name" value="PBP2_LTTR_aromatics_like"/>
    <property type="match status" value="1"/>
</dbReference>
<dbReference type="SUPFAM" id="SSF53850">
    <property type="entry name" value="Periplasmic binding protein-like II"/>
    <property type="match status" value="1"/>
</dbReference>
<evidence type="ECO:0000256" key="3">
    <source>
        <dbReference type="ARBA" id="ARBA00023125"/>
    </source>
</evidence>
<proteinExistence type="inferred from homology"/>
<evidence type="ECO:0000259" key="5">
    <source>
        <dbReference type="PROSITE" id="PS50931"/>
    </source>
</evidence>
<reference evidence="6" key="1">
    <citation type="submission" date="2021-01" db="EMBL/GenBank/DDBJ databases">
        <title>Modified the classification status of verrucomicrobia.</title>
        <authorList>
            <person name="Feng X."/>
        </authorList>
    </citation>
    <scope>NUCLEOTIDE SEQUENCE</scope>
    <source>
        <strain evidence="6">JCM 18052</strain>
    </source>
</reference>
<evidence type="ECO:0000313" key="6">
    <source>
        <dbReference type="EMBL" id="MBK1816134.1"/>
    </source>
</evidence>
<dbReference type="AlphaFoldDB" id="A0A934R3C9"/>
<dbReference type="GO" id="GO:0032993">
    <property type="term" value="C:protein-DNA complex"/>
    <property type="evidence" value="ECO:0007669"/>
    <property type="project" value="TreeGrafter"/>
</dbReference>
<dbReference type="Gene3D" id="3.40.190.10">
    <property type="entry name" value="Periplasmic binding protein-like II"/>
    <property type="match status" value="2"/>
</dbReference>
<name>A0A934R3C9_9BACT</name>
<keyword evidence="7" id="KW-1185">Reference proteome</keyword>
<keyword evidence="4" id="KW-0804">Transcription</keyword>
<keyword evidence="3" id="KW-0238">DNA-binding</keyword>
<sequence>MDIRELRSFVLLAGQLNFGKASRLLNLSQPALTKQIRRMEEDLGGRLFVRGKQGTALSPLGTQFLREAKTTLQSFDELVDRGQRLATGEAGQLNLGFGFHTFELVPRLIVKLREMAPEIDVSLKDMSTAEQLAALASGKLDLGFVRLPVSKDLKTLPAVTDRLALVSSSLSSLPANLKLADCRNEPFVAISEERSPGFRTHMLQLCAKHGFQPRVIQQVPEFMTAIALVRAGLGVAIIPESFWSARFEGMRLHRLKDKEAAWSVSAAWNAGDTNPALLRFLTLLREDLKRQK</sequence>
<dbReference type="InterPro" id="IPR036390">
    <property type="entry name" value="WH_DNA-bd_sf"/>
</dbReference>
<dbReference type="Pfam" id="PF00126">
    <property type="entry name" value="HTH_1"/>
    <property type="match status" value="1"/>
</dbReference>
<dbReference type="EMBL" id="JAENIK010000011">
    <property type="protein sequence ID" value="MBK1816134.1"/>
    <property type="molecule type" value="Genomic_DNA"/>
</dbReference>
<dbReference type="PANTHER" id="PTHR30346:SF0">
    <property type="entry name" value="HCA OPERON TRANSCRIPTIONAL ACTIVATOR HCAR"/>
    <property type="match status" value="1"/>
</dbReference>
<evidence type="ECO:0000256" key="1">
    <source>
        <dbReference type="ARBA" id="ARBA00009437"/>
    </source>
</evidence>
<dbReference type="SUPFAM" id="SSF46785">
    <property type="entry name" value="Winged helix' DNA-binding domain"/>
    <property type="match status" value="1"/>
</dbReference>
<dbReference type="InterPro" id="IPR000847">
    <property type="entry name" value="LysR_HTH_N"/>
</dbReference>
<accession>A0A934R3C9</accession>
<dbReference type="InterPro" id="IPR036388">
    <property type="entry name" value="WH-like_DNA-bd_sf"/>
</dbReference>
<comment type="similarity">
    <text evidence="1">Belongs to the LysR transcriptional regulatory family.</text>
</comment>